<evidence type="ECO:0000313" key="5">
    <source>
        <dbReference type="Proteomes" id="UP000198935"/>
    </source>
</evidence>
<dbReference type="PANTHER" id="PTHR43155">
    <property type="entry name" value="CYCLIC DI-GMP PHOSPHODIESTERASE PA4108-RELATED"/>
    <property type="match status" value="1"/>
</dbReference>
<organism evidence="4 5">
    <name type="scientific">Evansella caseinilytica</name>
    <dbReference type="NCBI Taxonomy" id="1503961"/>
    <lineage>
        <taxon>Bacteria</taxon>
        <taxon>Bacillati</taxon>
        <taxon>Bacillota</taxon>
        <taxon>Bacilli</taxon>
        <taxon>Bacillales</taxon>
        <taxon>Bacillaceae</taxon>
        <taxon>Evansella</taxon>
    </lineage>
</organism>
<dbReference type="Pfam" id="PF13487">
    <property type="entry name" value="HD_5"/>
    <property type="match status" value="1"/>
</dbReference>
<feature type="transmembrane region" description="Helical" evidence="1">
    <location>
        <begin position="39"/>
        <end position="55"/>
    </location>
</feature>
<keyword evidence="5" id="KW-1185">Reference proteome</keyword>
<dbReference type="InterPro" id="IPR006675">
    <property type="entry name" value="HDIG_dom"/>
</dbReference>
<dbReference type="InterPro" id="IPR006674">
    <property type="entry name" value="HD_domain"/>
</dbReference>
<keyword evidence="1" id="KW-0812">Transmembrane</keyword>
<accession>A0A1H3NQA0</accession>
<feature type="transmembrane region" description="Helical" evidence="1">
    <location>
        <begin position="84"/>
        <end position="102"/>
    </location>
</feature>
<feature type="domain" description="HD-GYP" evidence="3">
    <location>
        <begin position="108"/>
        <end position="305"/>
    </location>
</feature>
<dbReference type="STRING" id="1503961.SAMN05421736_104164"/>
<name>A0A1H3NQA0_9BACI</name>
<sequence>MKVPHMALLYNTTFCRSCFFVLWLLSIILNAYVLEDHPLYVLFILTVIFGGLGYYNQPKNVIAGLGVLVVMSRIILIPDSPMNYFAHFITYTTIMLISVELMKNYRQTKESSIELVLALANSLDSRDSYTGTHSKNVAKYAYMIAKEMSLPQTKCDDIYTGGLLHDIGKIGIPEHLLTKNGKLTAEEYKVIQQHTVIGYDTIKHISSFRDAGILDMVRHHHERFDGKGYPDGLKGRNIPLAARIIALADAFDAMTSRRLYRGRLEWDEILHEIKANKGTQFDPEATVSFMSMLKREGASLIFRQEDVKNEVTVPRRK</sequence>
<dbReference type="InterPro" id="IPR037522">
    <property type="entry name" value="HD_GYP_dom"/>
</dbReference>
<dbReference type="PANTHER" id="PTHR43155:SF2">
    <property type="entry name" value="CYCLIC DI-GMP PHOSPHODIESTERASE PA4108"/>
    <property type="match status" value="1"/>
</dbReference>
<evidence type="ECO:0000259" key="3">
    <source>
        <dbReference type="PROSITE" id="PS51832"/>
    </source>
</evidence>
<dbReference type="NCBIfam" id="TIGR00277">
    <property type="entry name" value="HDIG"/>
    <property type="match status" value="1"/>
</dbReference>
<evidence type="ECO:0000256" key="1">
    <source>
        <dbReference type="SAM" id="Phobius"/>
    </source>
</evidence>
<keyword evidence="1" id="KW-1133">Transmembrane helix</keyword>
<dbReference type="Gene3D" id="1.10.3210.10">
    <property type="entry name" value="Hypothetical protein af1432"/>
    <property type="match status" value="1"/>
</dbReference>
<keyword evidence="1" id="KW-0472">Membrane</keyword>
<proteinExistence type="predicted"/>
<feature type="transmembrane region" description="Helical" evidence="1">
    <location>
        <begin position="62"/>
        <end position="78"/>
    </location>
</feature>
<feature type="transmembrane region" description="Helical" evidence="1">
    <location>
        <begin position="7"/>
        <end position="33"/>
    </location>
</feature>
<dbReference type="PROSITE" id="PS51832">
    <property type="entry name" value="HD_GYP"/>
    <property type="match status" value="1"/>
</dbReference>
<evidence type="ECO:0000259" key="2">
    <source>
        <dbReference type="PROSITE" id="PS51831"/>
    </source>
</evidence>
<dbReference type="PROSITE" id="PS51831">
    <property type="entry name" value="HD"/>
    <property type="match status" value="1"/>
</dbReference>
<dbReference type="Proteomes" id="UP000198935">
    <property type="component" value="Unassembled WGS sequence"/>
</dbReference>
<dbReference type="SUPFAM" id="SSF109604">
    <property type="entry name" value="HD-domain/PDEase-like"/>
    <property type="match status" value="1"/>
</dbReference>
<protein>
    <submittedName>
        <fullName evidence="4">HDIG domain-containing protein</fullName>
    </submittedName>
</protein>
<dbReference type="CDD" id="cd00077">
    <property type="entry name" value="HDc"/>
    <property type="match status" value="1"/>
</dbReference>
<gene>
    <name evidence="4" type="ORF">SAMN05421736_104164</name>
</gene>
<dbReference type="AlphaFoldDB" id="A0A1H3NQA0"/>
<dbReference type="EMBL" id="FNPI01000004">
    <property type="protein sequence ID" value="SDY91107.1"/>
    <property type="molecule type" value="Genomic_DNA"/>
</dbReference>
<dbReference type="SMART" id="SM00471">
    <property type="entry name" value="HDc"/>
    <property type="match status" value="1"/>
</dbReference>
<feature type="domain" description="HD" evidence="2">
    <location>
        <begin position="130"/>
        <end position="254"/>
    </location>
</feature>
<reference evidence="5" key="1">
    <citation type="submission" date="2016-10" db="EMBL/GenBank/DDBJ databases">
        <authorList>
            <person name="Varghese N."/>
            <person name="Submissions S."/>
        </authorList>
    </citation>
    <scope>NUCLEOTIDE SEQUENCE [LARGE SCALE GENOMIC DNA]</scope>
    <source>
        <strain evidence="5">SP</strain>
    </source>
</reference>
<evidence type="ECO:0000313" key="4">
    <source>
        <dbReference type="EMBL" id="SDY91107.1"/>
    </source>
</evidence>
<dbReference type="InterPro" id="IPR003607">
    <property type="entry name" value="HD/PDEase_dom"/>
</dbReference>